<accession>A0A6I9NCZ5</accession>
<reference evidence="6" key="1">
    <citation type="submission" date="2025-08" db="UniProtKB">
        <authorList>
            <consortium name="RefSeq"/>
        </authorList>
    </citation>
    <scope>IDENTIFICATION</scope>
    <source>
        <tissue evidence="6">Muscle</tissue>
    </source>
</reference>
<dbReference type="GeneID" id="104947840"/>
<name>A0A6I9NCZ5_9TELE</name>
<keyword evidence="4" id="KW-0472">Membrane</keyword>
<evidence type="ECO:0000313" key="5">
    <source>
        <dbReference type="Proteomes" id="UP000504611"/>
    </source>
</evidence>
<dbReference type="PANTHER" id="PTHR14514">
    <property type="entry name" value="PKA ANCHORING PROTEIN"/>
    <property type="match status" value="1"/>
</dbReference>
<protein>
    <submittedName>
        <fullName evidence="6">Nesprin-1-like</fullName>
    </submittedName>
</protein>
<comment type="subcellular location">
    <subcellularLocation>
        <location evidence="1">Endomembrane system</location>
    </subcellularLocation>
</comment>
<keyword evidence="3" id="KW-0677">Repeat</keyword>
<gene>
    <name evidence="6" type="primary">LOC104947840</name>
</gene>
<evidence type="ECO:0000256" key="3">
    <source>
        <dbReference type="ARBA" id="ARBA00022737"/>
    </source>
</evidence>
<keyword evidence="2" id="KW-0597">Phosphoprotein</keyword>
<evidence type="ECO:0000256" key="2">
    <source>
        <dbReference type="ARBA" id="ARBA00022553"/>
    </source>
</evidence>
<dbReference type="KEGG" id="ncc:104947840"/>
<dbReference type="OrthoDB" id="18740at2759"/>
<evidence type="ECO:0000256" key="1">
    <source>
        <dbReference type="ARBA" id="ARBA00004308"/>
    </source>
</evidence>
<evidence type="ECO:0000256" key="4">
    <source>
        <dbReference type="ARBA" id="ARBA00023136"/>
    </source>
</evidence>
<organism evidence="5 6">
    <name type="scientific">Notothenia coriiceps</name>
    <name type="common">black rockcod</name>
    <dbReference type="NCBI Taxonomy" id="8208"/>
    <lineage>
        <taxon>Eukaryota</taxon>
        <taxon>Metazoa</taxon>
        <taxon>Chordata</taxon>
        <taxon>Craniata</taxon>
        <taxon>Vertebrata</taxon>
        <taxon>Euteleostomi</taxon>
        <taxon>Actinopterygii</taxon>
        <taxon>Neopterygii</taxon>
        <taxon>Teleostei</taxon>
        <taxon>Neoteleostei</taxon>
        <taxon>Acanthomorphata</taxon>
        <taxon>Eupercaria</taxon>
        <taxon>Perciformes</taxon>
        <taxon>Notothenioidei</taxon>
        <taxon>Nototheniidae</taxon>
        <taxon>Notothenia</taxon>
    </lineage>
</organism>
<proteinExistence type="predicted"/>
<dbReference type="RefSeq" id="XP_010772256.1">
    <property type="nucleotide sequence ID" value="XM_010773954.1"/>
</dbReference>
<dbReference type="AlphaFoldDB" id="A0A6I9NCZ5"/>
<keyword evidence="5" id="KW-1185">Reference proteome</keyword>
<sequence>MGTHGDDLEQQLSEQKKLLQSVAIRGEEILIQQASPCSPMETLPPAVREGENRSHMRKKWESLRLELRTKLKLLQETLEQESKEQPVYTRACRVSAAGSEEDRSSLNSLYHSFRHTVEDIASQPGGGEAQVEQMEQQLYSAVSSTSCWLDGVENSVFSGSVMLREQPDTQETCCLCNLGVSVLRRHVVSVTWVSLSSGDMLSL</sequence>
<evidence type="ECO:0000313" key="6">
    <source>
        <dbReference type="RefSeq" id="XP_010772256.1"/>
    </source>
</evidence>
<dbReference type="Proteomes" id="UP000504611">
    <property type="component" value="Unplaced"/>
</dbReference>
<dbReference type="PANTHER" id="PTHR14514:SF3">
    <property type="entry name" value="NESPRIN-1"/>
    <property type="match status" value="1"/>
</dbReference>